<dbReference type="PANTHER" id="PTHR33829:SF2">
    <property type="entry name" value="OS04G0386700 PROTEIN"/>
    <property type="match status" value="1"/>
</dbReference>
<comment type="caution">
    <text evidence="3">The sequence shown here is derived from an EMBL/GenBank/DDBJ whole genome shotgun (WGS) entry which is preliminary data.</text>
</comment>
<evidence type="ECO:0000259" key="2">
    <source>
        <dbReference type="Pfam" id="PF24867"/>
    </source>
</evidence>
<keyword evidence="1" id="KW-0472">Membrane</keyword>
<evidence type="ECO:0000313" key="3">
    <source>
        <dbReference type="EMBL" id="KAL3788657.1"/>
    </source>
</evidence>
<feature type="domain" description="DUF7733" evidence="2">
    <location>
        <begin position="88"/>
        <end position="176"/>
    </location>
</feature>
<gene>
    <name evidence="3" type="ORF">ACHAW5_008014</name>
</gene>
<evidence type="ECO:0000256" key="1">
    <source>
        <dbReference type="SAM" id="Phobius"/>
    </source>
</evidence>
<evidence type="ECO:0000313" key="4">
    <source>
        <dbReference type="Proteomes" id="UP001530315"/>
    </source>
</evidence>
<keyword evidence="1" id="KW-0812">Transmembrane</keyword>
<keyword evidence="4" id="KW-1185">Reference proteome</keyword>
<sequence length="198" mass="21350">MPSLPTGGHVPDLIKNPLGSSLAGSWEYRTWLRAGALLGVLLPALVLAQLTFRKEFPSVVADAAAAAGGGMNWMIDAGDIRAARRIVGGPLFLLCWQALTEAVARAAMLPLPIRILIPVSYNALRLSSLQRWAFCPPAIFPASVRALGIANLLYWYANLLFFLIPVGVVRYLRAHFFCVEAVEVTVRKGGESSVGLLP</sequence>
<dbReference type="AlphaFoldDB" id="A0ABD3PLM1"/>
<dbReference type="PANTHER" id="PTHR33829">
    <property type="entry name" value="OSJNBA0044M19.10 PROTEIN"/>
    <property type="match status" value="1"/>
</dbReference>
<dbReference type="EMBL" id="JALLAZ020000719">
    <property type="protein sequence ID" value="KAL3788657.1"/>
    <property type="molecule type" value="Genomic_DNA"/>
</dbReference>
<reference evidence="3 4" key="1">
    <citation type="submission" date="2024-10" db="EMBL/GenBank/DDBJ databases">
        <title>Updated reference genomes for cyclostephanoid diatoms.</title>
        <authorList>
            <person name="Roberts W.R."/>
            <person name="Alverson A.J."/>
        </authorList>
    </citation>
    <scope>NUCLEOTIDE SEQUENCE [LARGE SCALE GENOMIC DNA]</scope>
    <source>
        <strain evidence="3 4">AJA276-08</strain>
    </source>
</reference>
<accession>A0ABD3PLM1</accession>
<feature type="transmembrane region" description="Helical" evidence="1">
    <location>
        <begin position="153"/>
        <end position="172"/>
    </location>
</feature>
<proteinExistence type="predicted"/>
<organism evidence="3 4">
    <name type="scientific">Stephanodiscus triporus</name>
    <dbReference type="NCBI Taxonomy" id="2934178"/>
    <lineage>
        <taxon>Eukaryota</taxon>
        <taxon>Sar</taxon>
        <taxon>Stramenopiles</taxon>
        <taxon>Ochrophyta</taxon>
        <taxon>Bacillariophyta</taxon>
        <taxon>Coscinodiscophyceae</taxon>
        <taxon>Thalassiosirophycidae</taxon>
        <taxon>Stephanodiscales</taxon>
        <taxon>Stephanodiscaceae</taxon>
        <taxon>Stephanodiscus</taxon>
    </lineage>
</organism>
<name>A0ABD3PLM1_9STRA</name>
<feature type="transmembrane region" description="Helical" evidence="1">
    <location>
        <begin position="30"/>
        <end position="48"/>
    </location>
</feature>
<keyword evidence="1" id="KW-1133">Transmembrane helix</keyword>
<protein>
    <recommendedName>
        <fullName evidence="2">DUF7733 domain-containing protein</fullName>
    </recommendedName>
</protein>
<dbReference type="Pfam" id="PF24867">
    <property type="entry name" value="DUF7733"/>
    <property type="match status" value="1"/>
</dbReference>
<dbReference type="Proteomes" id="UP001530315">
    <property type="component" value="Unassembled WGS sequence"/>
</dbReference>
<dbReference type="InterPro" id="IPR056635">
    <property type="entry name" value="DUF7733"/>
</dbReference>